<dbReference type="GO" id="GO:0005524">
    <property type="term" value="F:ATP binding"/>
    <property type="evidence" value="ECO:0007669"/>
    <property type="project" value="UniProtKB-KW"/>
</dbReference>
<dbReference type="PROSITE" id="PS00211">
    <property type="entry name" value="ABC_TRANSPORTER_1"/>
    <property type="match status" value="1"/>
</dbReference>
<dbReference type="Pfam" id="PF00005">
    <property type="entry name" value="ABC_tran"/>
    <property type="match status" value="1"/>
</dbReference>
<protein>
    <submittedName>
        <fullName evidence="5">ABC transporter ATP-binding protein</fullName>
    </submittedName>
</protein>
<evidence type="ECO:0000313" key="6">
    <source>
        <dbReference type="Proteomes" id="UP001597237"/>
    </source>
</evidence>
<keyword evidence="3 5" id="KW-0067">ATP-binding</keyword>
<dbReference type="InterPro" id="IPR017871">
    <property type="entry name" value="ABC_transporter-like_CS"/>
</dbReference>
<evidence type="ECO:0000256" key="3">
    <source>
        <dbReference type="ARBA" id="ARBA00022840"/>
    </source>
</evidence>
<evidence type="ECO:0000313" key="5">
    <source>
        <dbReference type="EMBL" id="MFD1783301.1"/>
    </source>
</evidence>
<dbReference type="InterPro" id="IPR003439">
    <property type="entry name" value="ABC_transporter-like_ATP-bd"/>
</dbReference>
<dbReference type="SUPFAM" id="SSF52540">
    <property type="entry name" value="P-loop containing nucleoside triphosphate hydrolases"/>
    <property type="match status" value="1"/>
</dbReference>
<comment type="caution">
    <text evidence="5">The sequence shown here is derived from an EMBL/GenBank/DDBJ whole genome shotgun (WGS) entry which is preliminary data.</text>
</comment>
<evidence type="ECO:0000256" key="1">
    <source>
        <dbReference type="ARBA" id="ARBA00022448"/>
    </source>
</evidence>
<dbReference type="RefSeq" id="WP_377284444.1">
    <property type="nucleotide sequence ID" value="NZ_JBHRSI010000015.1"/>
</dbReference>
<feature type="domain" description="ABC transporter" evidence="4">
    <location>
        <begin position="4"/>
        <end position="231"/>
    </location>
</feature>
<evidence type="ECO:0000259" key="4">
    <source>
        <dbReference type="PROSITE" id="PS50893"/>
    </source>
</evidence>
<sequence>MAVLKLEEVVKRFGDFTAVDELSFSAPEGKVFGFLGGNGAGKTTTLRMVLDILRPTSGRIEVLGRRPGPAVAPELGFLPEERGLYRKMTPLETVTYFGQLKGMGGRQAARAGAELIERFGLSQWAKQPVERLSKGMAQKVQLAAALVNGPRLLILDEPFSGLDPVNQAVLEETILDLARTGSSVIFSTHVMQHAERLSDRLLLLSRGRKVFEGTPDQARARLPVKITLSSRSDPSGLPGVRAVRPAGEADAEGWREWEVDLKRGADPAEVLQACMAGGVPLRRFETRRASLHEVFLHLVGDKAEPLEQAA</sequence>
<dbReference type="Pfam" id="PF13732">
    <property type="entry name" value="DrrA1-3_C"/>
    <property type="match status" value="1"/>
</dbReference>
<keyword evidence="6" id="KW-1185">Reference proteome</keyword>
<dbReference type="InterPro" id="IPR027417">
    <property type="entry name" value="P-loop_NTPase"/>
</dbReference>
<proteinExistence type="predicted"/>
<dbReference type="PANTHER" id="PTHR42711">
    <property type="entry name" value="ABC TRANSPORTER ATP-BINDING PROTEIN"/>
    <property type="match status" value="1"/>
</dbReference>
<dbReference type="Gene3D" id="3.40.50.300">
    <property type="entry name" value="P-loop containing nucleotide triphosphate hydrolases"/>
    <property type="match status" value="1"/>
</dbReference>
<keyword evidence="1" id="KW-0813">Transport</keyword>
<dbReference type="SMART" id="SM00382">
    <property type="entry name" value="AAA"/>
    <property type="match status" value="1"/>
</dbReference>
<gene>
    <name evidence="5" type="ORF">ACFSC0_07835</name>
</gene>
<dbReference type="PANTHER" id="PTHR42711:SF16">
    <property type="entry name" value="ABC TRANSPORTER ATP-BINDING PROTEIN"/>
    <property type="match status" value="1"/>
</dbReference>
<dbReference type="EMBL" id="JBHUEY010000001">
    <property type="protein sequence ID" value="MFD1783301.1"/>
    <property type="molecule type" value="Genomic_DNA"/>
</dbReference>
<dbReference type="PROSITE" id="PS50893">
    <property type="entry name" value="ABC_TRANSPORTER_2"/>
    <property type="match status" value="1"/>
</dbReference>
<dbReference type="InterPro" id="IPR025302">
    <property type="entry name" value="DrrA1/2-like_C"/>
</dbReference>
<dbReference type="InterPro" id="IPR003593">
    <property type="entry name" value="AAA+_ATPase"/>
</dbReference>
<evidence type="ECO:0000256" key="2">
    <source>
        <dbReference type="ARBA" id="ARBA00022741"/>
    </source>
</evidence>
<reference evidence="6" key="1">
    <citation type="journal article" date="2019" name="Int. J. Syst. Evol. Microbiol.">
        <title>The Global Catalogue of Microorganisms (GCM) 10K type strain sequencing project: providing services to taxonomists for standard genome sequencing and annotation.</title>
        <authorList>
            <consortium name="The Broad Institute Genomics Platform"/>
            <consortium name="The Broad Institute Genome Sequencing Center for Infectious Disease"/>
            <person name="Wu L."/>
            <person name="Ma J."/>
        </authorList>
    </citation>
    <scope>NUCLEOTIDE SEQUENCE [LARGE SCALE GENOMIC DNA]</scope>
    <source>
        <strain evidence="6">DFY28</strain>
    </source>
</reference>
<keyword evidence="2" id="KW-0547">Nucleotide-binding</keyword>
<name>A0ABW4MZU5_9CAUL</name>
<accession>A0ABW4MZU5</accession>
<dbReference type="Proteomes" id="UP001597237">
    <property type="component" value="Unassembled WGS sequence"/>
</dbReference>
<dbReference type="InterPro" id="IPR050763">
    <property type="entry name" value="ABC_transporter_ATP-binding"/>
</dbReference>
<organism evidence="5 6">
    <name type="scientific">Phenylobacterium terrae</name>
    <dbReference type="NCBI Taxonomy" id="2665495"/>
    <lineage>
        <taxon>Bacteria</taxon>
        <taxon>Pseudomonadati</taxon>
        <taxon>Pseudomonadota</taxon>
        <taxon>Alphaproteobacteria</taxon>
        <taxon>Caulobacterales</taxon>
        <taxon>Caulobacteraceae</taxon>
        <taxon>Phenylobacterium</taxon>
    </lineage>
</organism>